<dbReference type="Pfam" id="PF01381">
    <property type="entry name" value="HTH_3"/>
    <property type="match status" value="1"/>
</dbReference>
<dbReference type="Proteomes" id="UP000246073">
    <property type="component" value="Unassembled WGS sequence"/>
</dbReference>
<dbReference type="SUPFAM" id="SSF47413">
    <property type="entry name" value="lambda repressor-like DNA-binding domains"/>
    <property type="match status" value="1"/>
</dbReference>
<dbReference type="CDD" id="cd02209">
    <property type="entry name" value="cupin_XRE_C"/>
    <property type="match status" value="1"/>
</dbReference>
<dbReference type="InterPro" id="IPR010982">
    <property type="entry name" value="Lambda_DNA-bd_dom_sf"/>
</dbReference>
<dbReference type="InterPro" id="IPR001387">
    <property type="entry name" value="Cro/C1-type_HTH"/>
</dbReference>
<accession>A0A2P9HQ50</accession>
<keyword evidence="1" id="KW-0238">DNA-binding</keyword>
<dbReference type="SMART" id="SM00530">
    <property type="entry name" value="HTH_XRE"/>
    <property type="match status" value="1"/>
</dbReference>
<dbReference type="CDD" id="cd00093">
    <property type="entry name" value="HTH_XRE"/>
    <property type="match status" value="1"/>
</dbReference>
<dbReference type="PROSITE" id="PS50943">
    <property type="entry name" value="HTH_CROC1"/>
    <property type="match status" value="1"/>
</dbReference>
<evidence type="ECO:0000259" key="2">
    <source>
        <dbReference type="PROSITE" id="PS50943"/>
    </source>
</evidence>
<feature type="domain" description="HTH cro/C1-type" evidence="2">
    <location>
        <begin position="43"/>
        <end position="97"/>
    </location>
</feature>
<reference evidence="4" key="1">
    <citation type="submission" date="2017-12" db="EMBL/GenBank/DDBJ databases">
        <authorList>
            <person name="Diaz M."/>
        </authorList>
    </citation>
    <scope>NUCLEOTIDE SEQUENCE [LARGE SCALE GENOMIC DNA]</scope>
    <source>
        <strain evidence="4">FI11154</strain>
    </source>
</reference>
<dbReference type="Gene3D" id="2.60.120.10">
    <property type="entry name" value="Jelly Rolls"/>
    <property type="match status" value="1"/>
</dbReference>
<organism evidence="3 4">
    <name type="scientific">Ochrobactrum soli</name>
    <dbReference type="NCBI Taxonomy" id="2448455"/>
    <lineage>
        <taxon>Bacteria</taxon>
        <taxon>Pseudomonadati</taxon>
        <taxon>Pseudomonadota</taxon>
        <taxon>Alphaproteobacteria</taxon>
        <taxon>Hyphomicrobiales</taxon>
        <taxon>Brucellaceae</taxon>
        <taxon>Brucella/Ochrobactrum group</taxon>
        <taxon>Ochrobactrum</taxon>
    </lineage>
</organism>
<dbReference type="PANTHER" id="PTHR46797:SF10">
    <property type="entry name" value="BLR1115 PROTEIN"/>
    <property type="match status" value="1"/>
</dbReference>
<dbReference type="Gene3D" id="1.10.260.40">
    <property type="entry name" value="lambda repressor-like DNA-binding domains"/>
    <property type="match status" value="1"/>
</dbReference>
<dbReference type="GO" id="GO:0003700">
    <property type="term" value="F:DNA-binding transcription factor activity"/>
    <property type="evidence" value="ECO:0007669"/>
    <property type="project" value="TreeGrafter"/>
</dbReference>
<evidence type="ECO:0000313" key="3">
    <source>
        <dbReference type="EMBL" id="SPL66248.1"/>
    </source>
</evidence>
<dbReference type="EMBL" id="OOFM01000005">
    <property type="protein sequence ID" value="SPL66248.1"/>
    <property type="molecule type" value="Genomic_DNA"/>
</dbReference>
<evidence type="ECO:0000256" key="1">
    <source>
        <dbReference type="ARBA" id="ARBA00023125"/>
    </source>
</evidence>
<name>A0A2P9HQ50_9HYPH</name>
<gene>
    <name evidence="3" type="ORF">OHAE_2115</name>
</gene>
<dbReference type="SUPFAM" id="SSF51182">
    <property type="entry name" value="RmlC-like cupins"/>
    <property type="match status" value="1"/>
</dbReference>
<dbReference type="InterPro" id="IPR014710">
    <property type="entry name" value="RmlC-like_jellyroll"/>
</dbReference>
<dbReference type="AlphaFoldDB" id="A0A2P9HQ50"/>
<dbReference type="InterPro" id="IPR013096">
    <property type="entry name" value="Cupin_2"/>
</dbReference>
<sequence length="220" mass="23622">MNAAGEIPPFSYAKSLDSIIIDIISNIMENAIEQLDSAIGENLRRLRLAQGMTLDALGDASGVSRAMISRIERGETSPTAQLLARICAALGTSLSAFFGDAEAPPSPYLPHDRQPVWRDPDTGYVRRSVSPPGTGSNVDLIEVEFPAGGKVTFAPQTANAGITQHMWVFAGAMEMTVGDTHYSLKPGDCLYMPIMAGITFHNPGSTPARYAIVLERRSNL</sequence>
<evidence type="ECO:0000313" key="4">
    <source>
        <dbReference type="Proteomes" id="UP000246073"/>
    </source>
</evidence>
<dbReference type="Pfam" id="PF07883">
    <property type="entry name" value="Cupin_2"/>
    <property type="match status" value="1"/>
</dbReference>
<dbReference type="InterPro" id="IPR011051">
    <property type="entry name" value="RmlC_Cupin_sf"/>
</dbReference>
<protein>
    <submittedName>
        <fullName evidence="3">Transcriptional regulator</fullName>
    </submittedName>
</protein>
<dbReference type="GO" id="GO:0005829">
    <property type="term" value="C:cytosol"/>
    <property type="evidence" value="ECO:0007669"/>
    <property type="project" value="TreeGrafter"/>
</dbReference>
<proteinExistence type="predicted"/>
<dbReference type="InterPro" id="IPR050807">
    <property type="entry name" value="TransReg_Diox_bact_type"/>
</dbReference>
<dbReference type="PANTHER" id="PTHR46797">
    <property type="entry name" value="HTH-TYPE TRANSCRIPTIONAL REGULATOR"/>
    <property type="match status" value="1"/>
</dbReference>
<dbReference type="GO" id="GO:0003677">
    <property type="term" value="F:DNA binding"/>
    <property type="evidence" value="ECO:0007669"/>
    <property type="project" value="UniProtKB-KW"/>
</dbReference>